<evidence type="ECO:0000313" key="8">
    <source>
        <dbReference type="Proteomes" id="UP000053096"/>
    </source>
</evidence>
<dbReference type="CDD" id="cd02432">
    <property type="entry name" value="Nodulin-21_like_1"/>
    <property type="match status" value="1"/>
</dbReference>
<keyword evidence="9" id="KW-1185">Reference proteome</keyword>
<dbReference type="EMBL" id="CYTV01000014">
    <property type="protein sequence ID" value="CUJ09754.1"/>
    <property type="molecule type" value="Genomic_DNA"/>
</dbReference>
<feature type="transmembrane region" description="Helical" evidence="5">
    <location>
        <begin position="146"/>
        <end position="164"/>
    </location>
</feature>
<dbReference type="AlphaFoldDB" id="A0A0J6C1A0"/>
<keyword evidence="3 5" id="KW-1133">Transmembrane helix</keyword>
<organism evidence="7 8">
    <name type="scientific">Bordetella pseudohinzii</name>
    <dbReference type="NCBI Taxonomy" id="1331258"/>
    <lineage>
        <taxon>Bacteria</taxon>
        <taxon>Pseudomonadati</taxon>
        <taxon>Pseudomonadota</taxon>
        <taxon>Betaproteobacteria</taxon>
        <taxon>Burkholderiales</taxon>
        <taxon>Alcaligenaceae</taxon>
        <taxon>Bordetella</taxon>
    </lineage>
</organism>
<evidence type="ECO:0000256" key="2">
    <source>
        <dbReference type="ARBA" id="ARBA00022692"/>
    </source>
</evidence>
<dbReference type="Proteomes" id="UP000092950">
    <property type="component" value="Chromosome"/>
</dbReference>
<keyword evidence="4 5" id="KW-0472">Membrane</keyword>
<dbReference type="RefSeq" id="WP_043208032.1">
    <property type="nucleotide sequence ID" value="NZ_CAJGUP010000008.1"/>
</dbReference>
<dbReference type="PANTHER" id="PTHR31851">
    <property type="entry name" value="FE(2+)/MN(2+) TRANSPORTER PCL1"/>
    <property type="match status" value="1"/>
</dbReference>
<dbReference type="KEGG" id="bpdz:BBN53_09175"/>
<dbReference type="GO" id="GO:0030026">
    <property type="term" value="P:intracellular manganese ion homeostasis"/>
    <property type="evidence" value="ECO:0007669"/>
    <property type="project" value="InterPro"/>
</dbReference>
<evidence type="ECO:0000256" key="5">
    <source>
        <dbReference type="SAM" id="Phobius"/>
    </source>
</evidence>
<sequence>MPAPEHHRIFRANWLRAAVLGANDGIVSTASLITGVAAAQVSHEIILTSGIAALVAGALSMAAGEYVSVHSQADIEAADLRIEQRSLKVNSAQELQELTNIYVKRGVEPAVALTVAEQLTRHNALDAHARDELGISMYNRAQPVQAALASAGSFASGAALPLLVSAVAPLSSLIVIVTVASVVGLGVLGAIAARAGGAPMGRAALRVTVLGAAAMALTAGVGALFNVTV</sequence>
<dbReference type="Proteomes" id="UP000053096">
    <property type="component" value="Unassembled WGS sequence"/>
</dbReference>
<evidence type="ECO:0000313" key="7">
    <source>
        <dbReference type="EMBL" id="CUJ09754.1"/>
    </source>
</evidence>
<evidence type="ECO:0000256" key="4">
    <source>
        <dbReference type="ARBA" id="ARBA00023136"/>
    </source>
</evidence>
<gene>
    <name evidence="6" type="ORF">BBN53_09175</name>
    <name evidence="7" type="ORF">ERS370011_03750</name>
</gene>
<evidence type="ECO:0000313" key="6">
    <source>
        <dbReference type="EMBL" id="ANY16054.1"/>
    </source>
</evidence>
<feature type="transmembrane region" description="Helical" evidence="5">
    <location>
        <begin position="170"/>
        <end position="191"/>
    </location>
</feature>
<dbReference type="Pfam" id="PF01988">
    <property type="entry name" value="VIT1"/>
    <property type="match status" value="1"/>
</dbReference>
<reference evidence="7 8" key="1">
    <citation type="submission" date="2015-09" db="EMBL/GenBank/DDBJ databases">
        <authorList>
            <person name="Jackson K.R."/>
            <person name="Lunt B.L."/>
            <person name="Fisher J.N.B."/>
            <person name="Gardner A.V."/>
            <person name="Bailey M.E."/>
            <person name="Deus L.M."/>
            <person name="Earl A.S."/>
            <person name="Gibby P.D."/>
            <person name="Hartmann K.A."/>
            <person name="Liu J.E."/>
            <person name="Manci A.M."/>
            <person name="Nielsen D.A."/>
            <person name="Solomon M.B."/>
            <person name="Breakwell D.P."/>
            <person name="Burnett S.H."/>
            <person name="Grose J.H."/>
        </authorList>
    </citation>
    <scope>NUCLEOTIDE SEQUENCE [LARGE SCALE GENOMIC DNA]</scope>
    <source>
        <strain evidence="7 8">2789STDY5608636</strain>
    </source>
</reference>
<dbReference type="GO" id="GO:0005384">
    <property type="term" value="F:manganese ion transmembrane transporter activity"/>
    <property type="evidence" value="ECO:0007669"/>
    <property type="project" value="InterPro"/>
</dbReference>
<dbReference type="GO" id="GO:0012505">
    <property type="term" value="C:endomembrane system"/>
    <property type="evidence" value="ECO:0007669"/>
    <property type="project" value="UniProtKB-SubCell"/>
</dbReference>
<proteinExistence type="predicted"/>
<evidence type="ECO:0000256" key="3">
    <source>
        <dbReference type="ARBA" id="ARBA00022989"/>
    </source>
</evidence>
<dbReference type="EMBL" id="CP016440">
    <property type="protein sequence ID" value="ANY16054.1"/>
    <property type="molecule type" value="Genomic_DNA"/>
</dbReference>
<evidence type="ECO:0000256" key="1">
    <source>
        <dbReference type="ARBA" id="ARBA00004127"/>
    </source>
</evidence>
<accession>A0A0M7HJP4</accession>
<feature type="transmembrane region" description="Helical" evidence="5">
    <location>
        <begin position="203"/>
        <end position="225"/>
    </location>
</feature>
<dbReference type="InterPro" id="IPR008217">
    <property type="entry name" value="Ccc1_fam"/>
</dbReference>
<keyword evidence="2 5" id="KW-0812">Transmembrane</keyword>
<accession>A0A0J6C1A0</accession>
<name>A0A0J6C1A0_9BORD</name>
<reference evidence="6 9" key="2">
    <citation type="submission" date="2016-07" db="EMBL/GenBank/DDBJ databases">
        <title>Complete genome sequences of Bordetella pseudohinzii.</title>
        <authorList>
            <person name="Spilker T."/>
            <person name="Darrah R."/>
            <person name="LiPuma J.J."/>
        </authorList>
    </citation>
    <scope>NUCLEOTIDE SEQUENCE [LARGE SCALE GENOMIC DNA]</scope>
    <source>
        <strain evidence="6 9">HI4681</strain>
    </source>
</reference>
<comment type="subcellular location">
    <subcellularLocation>
        <location evidence="1">Endomembrane system</location>
        <topology evidence="1">Multi-pass membrane protein</topology>
    </subcellularLocation>
</comment>
<evidence type="ECO:0000313" key="9">
    <source>
        <dbReference type="Proteomes" id="UP000092950"/>
    </source>
</evidence>
<protein>
    <submittedName>
        <fullName evidence="7">VIT family</fullName>
    </submittedName>
</protein>
<dbReference type="OrthoDB" id="9789677at2"/>